<dbReference type="InterPro" id="IPR016024">
    <property type="entry name" value="ARM-type_fold"/>
</dbReference>
<feature type="region of interest" description="Disordered" evidence="1">
    <location>
        <begin position="747"/>
        <end position="819"/>
    </location>
</feature>
<feature type="region of interest" description="Disordered" evidence="1">
    <location>
        <begin position="494"/>
        <end position="520"/>
    </location>
</feature>
<organism evidence="2 3">
    <name type="scientific">Triparma laevis f. inornata</name>
    <dbReference type="NCBI Taxonomy" id="1714386"/>
    <lineage>
        <taxon>Eukaryota</taxon>
        <taxon>Sar</taxon>
        <taxon>Stramenopiles</taxon>
        <taxon>Ochrophyta</taxon>
        <taxon>Bolidophyceae</taxon>
        <taxon>Parmales</taxon>
        <taxon>Triparmaceae</taxon>
        <taxon>Triparma</taxon>
    </lineage>
</organism>
<dbReference type="PANTHER" id="PTHR15605:SF2">
    <property type="entry name" value="KINESIN-ASSOCIATED PROTEIN 3"/>
    <property type="match status" value="1"/>
</dbReference>
<evidence type="ECO:0000256" key="1">
    <source>
        <dbReference type="SAM" id="MobiDB-lite"/>
    </source>
</evidence>
<accession>A0A9W6ZIV8</accession>
<feature type="compositionally biased region" description="Acidic residues" evidence="1">
    <location>
        <begin position="503"/>
        <end position="520"/>
    </location>
</feature>
<dbReference type="GO" id="GO:0044782">
    <property type="term" value="P:cilium organization"/>
    <property type="evidence" value="ECO:0007669"/>
    <property type="project" value="TreeGrafter"/>
</dbReference>
<evidence type="ECO:0008006" key="4">
    <source>
        <dbReference type="Google" id="ProtNLM"/>
    </source>
</evidence>
<reference evidence="3" key="1">
    <citation type="journal article" date="2023" name="Commun. Biol.">
        <title>Genome analysis of Parmales, the sister group of diatoms, reveals the evolutionary specialization of diatoms from phago-mixotrophs to photoautotrophs.</title>
        <authorList>
            <person name="Ban H."/>
            <person name="Sato S."/>
            <person name="Yoshikawa S."/>
            <person name="Yamada K."/>
            <person name="Nakamura Y."/>
            <person name="Ichinomiya M."/>
            <person name="Sato N."/>
            <person name="Blanc-Mathieu R."/>
            <person name="Endo H."/>
            <person name="Kuwata A."/>
            <person name="Ogata H."/>
        </authorList>
    </citation>
    <scope>NUCLEOTIDE SEQUENCE [LARGE SCALE GENOMIC DNA]</scope>
</reference>
<dbReference type="GO" id="GO:0007018">
    <property type="term" value="P:microtubule-based movement"/>
    <property type="evidence" value="ECO:0007669"/>
    <property type="project" value="TreeGrafter"/>
</dbReference>
<dbReference type="GO" id="GO:0035869">
    <property type="term" value="C:ciliary transition zone"/>
    <property type="evidence" value="ECO:0007669"/>
    <property type="project" value="TreeGrafter"/>
</dbReference>
<dbReference type="GO" id="GO:0016939">
    <property type="term" value="C:kinesin II complex"/>
    <property type="evidence" value="ECO:0007669"/>
    <property type="project" value="TreeGrafter"/>
</dbReference>
<evidence type="ECO:0000313" key="2">
    <source>
        <dbReference type="EMBL" id="GMH55319.1"/>
    </source>
</evidence>
<dbReference type="PANTHER" id="PTHR15605">
    <property type="entry name" value="KINESIN-ASSOCIATED PROTEINS"/>
    <property type="match status" value="1"/>
</dbReference>
<dbReference type="GO" id="GO:0019894">
    <property type="term" value="F:kinesin binding"/>
    <property type="evidence" value="ECO:0007669"/>
    <property type="project" value="InterPro"/>
</dbReference>
<dbReference type="GO" id="GO:0005930">
    <property type="term" value="C:axoneme"/>
    <property type="evidence" value="ECO:0007669"/>
    <property type="project" value="TreeGrafter"/>
</dbReference>
<dbReference type="EMBL" id="BLQM01000044">
    <property type="protein sequence ID" value="GMH55319.1"/>
    <property type="molecule type" value="Genomic_DNA"/>
</dbReference>
<dbReference type="AlphaFoldDB" id="A0A9W6ZIV8"/>
<dbReference type="Proteomes" id="UP001162640">
    <property type="component" value="Unassembled WGS sequence"/>
</dbReference>
<dbReference type="InterPro" id="IPR008658">
    <property type="entry name" value="KAP3"/>
</dbReference>
<proteinExistence type="predicted"/>
<protein>
    <recommendedName>
        <fullName evidence="4">Kinesin-associated protein 3</fullName>
    </recommendedName>
</protein>
<dbReference type="InterPro" id="IPR011989">
    <property type="entry name" value="ARM-like"/>
</dbReference>
<sequence>MSSKKIKTGHLSLDPYENAINVEYEVTVTGSDGGTEVTQKETKVRLKPIKPDTNLQKLAGDIINKCKYISEKKYSIVEQLVFDLRRRQFQDDDEEEVVDLEVSLDKIDDYMEQLYGGEDDLPDKIKGSASILQLCKSVGNLETLIQNMQLMSALSRVLADDYKRSSELSFNLVRVFLSFSNFMEMHSILANYKVGAMTMKVVELEIKRSDHRKDEREKSIIDGEKISSSADRKDRTLSKRQDKLLFVALHLLINLAEDVSVEKKMAKKNMVKMLTQCLDRKSPDCAMLVVTFLRKLSIFADNMKIMGDPDTNTIYHIAKYIPCSHDKLTTAALRLLFNLSFNKECRQRMVEAGMLKKLVNLLKKAPFRAKTIKILYHLSSDASTSALLPPTDFTPILMQLIISFPHNIVAKELASLAVNVSFEPGVAEQMADGSGLRHLMSRVGEYGDVLLAKVVRNISLWTFNEQRKITKITEHVEVLKENRKRAMRAERAMHRLAEGGGGGDEDEKEEDDDDTDEEDMADLPRIPAYMQRRLWGEHLQHLIKMSLDCDSHDLLVELLGTLGNLTEQDCPKGKKWSSLMKEFNLTSFLSKLLVPGMSQNDVVLECIILIGQMCVDEKASVLLASSSLIRALHDLWQDKSDDSEIVLQLLTAFHRMLHFPETREELLYSTEAMADISECVGSKHRGTREVAEKCLELILEYDRDENGQIGELGAQVRRRRFLAHNKEWVEDIGGPADVDREDRVYRHGNDLDSDDDLMGGETGHEWRHGDEDEDDEINDRDHFITGSGQKVAIDTSGLSSGVGDESGGSRDFDNTGWGQ</sequence>
<evidence type="ECO:0000313" key="3">
    <source>
        <dbReference type="Proteomes" id="UP001162640"/>
    </source>
</evidence>
<dbReference type="Pfam" id="PF05804">
    <property type="entry name" value="KAP"/>
    <property type="match status" value="2"/>
</dbReference>
<dbReference type="Gene3D" id="1.25.10.10">
    <property type="entry name" value="Leucine-rich Repeat Variant"/>
    <property type="match status" value="2"/>
</dbReference>
<comment type="caution">
    <text evidence="2">The sequence shown here is derived from an EMBL/GenBank/DDBJ whole genome shotgun (WGS) entry which is preliminary data.</text>
</comment>
<dbReference type="SMART" id="SM01297">
    <property type="entry name" value="KAP"/>
    <property type="match status" value="1"/>
</dbReference>
<dbReference type="SUPFAM" id="SSF48371">
    <property type="entry name" value="ARM repeat"/>
    <property type="match status" value="1"/>
</dbReference>
<name>A0A9W6ZIV8_9STRA</name>
<gene>
    <name evidence="2" type="ORF">TL16_g01879</name>
</gene>